<organism evidence="2">
    <name type="scientific">Solanum chacoense</name>
    <name type="common">Chaco potato</name>
    <dbReference type="NCBI Taxonomy" id="4108"/>
    <lineage>
        <taxon>Eukaryota</taxon>
        <taxon>Viridiplantae</taxon>
        <taxon>Streptophyta</taxon>
        <taxon>Embryophyta</taxon>
        <taxon>Tracheophyta</taxon>
        <taxon>Spermatophyta</taxon>
        <taxon>Magnoliopsida</taxon>
        <taxon>eudicotyledons</taxon>
        <taxon>Gunneridae</taxon>
        <taxon>Pentapetalae</taxon>
        <taxon>asterids</taxon>
        <taxon>lamiids</taxon>
        <taxon>Solanales</taxon>
        <taxon>Solanaceae</taxon>
        <taxon>Solanoideae</taxon>
        <taxon>Solaneae</taxon>
        <taxon>Solanum</taxon>
    </lineage>
</organism>
<reference evidence="2" key="1">
    <citation type="submission" date="2015-12" db="EMBL/GenBank/DDBJ databases">
        <title>Gene expression during late stages of embryo sac development: a critical building block for successful pollen-pistil interactions.</title>
        <authorList>
            <person name="Liu Y."/>
            <person name="Joly V."/>
            <person name="Sabar M."/>
            <person name="Matton D.P."/>
        </authorList>
    </citation>
    <scope>NUCLEOTIDE SEQUENCE</scope>
</reference>
<keyword evidence="1" id="KW-0732">Signal</keyword>
<evidence type="ECO:0000313" key="2">
    <source>
        <dbReference type="EMBL" id="JAP10267.1"/>
    </source>
</evidence>
<dbReference type="AlphaFoldDB" id="A0A0V0GSR4"/>
<accession>A0A0V0GSR4</accession>
<feature type="signal peptide" evidence="1">
    <location>
        <begin position="1"/>
        <end position="35"/>
    </location>
</feature>
<feature type="non-terminal residue" evidence="2">
    <location>
        <position position="100"/>
    </location>
</feature>
<sequence length="100" mass="12030">MAIILKMTSMILMLQCKMMWLANNQLLLMLQSVLSEDLQERKYLHLVILQMSMYSSLMGENLRVLTRPWKVKKKKDGLMLWEMRLNLYIIIIHYLKTKKL</sequence>
<name>A0A0V0GSR4_SOLCH</name>
<feature type="chain" id="PRO_5006865473" evidence="1">
    <location>
        <begin position="36"/>
        <end position="100"/>
    </location>
</feature>
<dbReference type="EMBL" id="GEDG01033409">
    <property type="protein sequence ID" value="JAP10267.1"/>
    <property type="molecule type" value="Transcribed_RNA"/>
</dbReference>
<proteinExistence type="predicted"/>
<evidence type="ECO:0000256" key="1">
    <source>
        <dbReference type="SAM" id="SignalP"/>
    </source>
</evidence>
<protein>
    <submittedName>
        <fullName evidence="2">Putative ovule protein</fullName>
    </submittedName>
</protein>